<dbReference type="EMBL" id="MIGC01001020">
    <property type="protein sequence ID" value="PHJ23741.1"/>
    <property type="molecule type" value="Genomic_DNA"/>
</dbReference>
<name>A0A2C6KI78_9APIC</name>
<gene>
    <name evidence="2" type="ORF">CSUI_002416</name>
</gene>
<dbReference type="Proteomes" id="UP000221165">
    <property type="component" value="Unassembled WGS sequence"/>
</dbReference>
<comment type="caution">
    <text evidence="2">The sequence shown here is derived from an EMBL/GenBank/DDBJ whole genome shotgun (WGS) entry which is preliminary data.</text>
</comment>
<feature type="transmembrane region" description="Helical" evidence="1">
    <location>
        <begin position="7"/>
        <end position="24"/>
    </location>
</feature>
<evidence type="ECO:0000256" key="1">
    <source>
        <dbReference type="SAM" id="Phobius"/>
    </source>
</evidence>
<sequence length="28" mass="3249">KGRKESFLLSILIYLFSFLLTLPLDSFS</sequence>
<proteinExistence type="predicted"/>
<evidence type="ECO:0000313" key="3">
    <source>
        <dbReference type="Proteomes" id="UP000221165"/>
    </source>
</evidence>
<keyword evidence="1" id="KW-0472">Membrane</keyword>
<dbReference type="AlphaFoldDB" id="A0A2C6KI78"/>
<reference evidence="2 3" key="1">
    <citation type="journal article" date="2017" name="Int. J. Parasitol.">
        <title>The genome of the protozoan parasite Cystoisospora suis and a reverse vaccinology approach to identify vaccine candidates.</title>
        <authorList>
            <person name="Palmieri N."/>
            <person name="Shrestha A."/>
            <person name="Ruttkowski B."/>
            <person name="Beck T."/>
            <person name="Vogl C."/>
            <person name="Tomley F."/>
            <person name="Blake D.P."/>
            <person name="Joachim A."/>
        </authorList>
    </citation>
    <scope>NUCLEOTIDE SEQUENCE [LARGE SCALE GENOMIC DNA]</scope>
    <source>
        <strain evidence="2 3">Wien I</strain>
    </source>
</reference>
<protein>
    <submittedName>
        <fullName evidence="2">Uncharacterized protein</fullName>
    </submittedName>
</protein>
<keyword evidence="1" id="KW-1133">Transmembrane helix</keyword>
<evidence type="ECO:0000313" key="2">
    <source>
        <dbReference type="EMBL" id="PHJ23741.1"/>
    </source>
</evidence>
<keyword evidence="3" id="KW-1185">Reference proteome</keyword>
<organism evidence="2 3">
    <name type="scientific">Cystoisospora suis</name>
    <dbReference type="NCBI Taxonomy" id="483139"/>
    <lineage>
        <taxon>Eukaryota</taxon>
        <taxon>Sar</taxon>
        <taxon>Alveolata</taxon>
        <taxon>Apicomplexa</taxon>
        <taxon>Conoidasida</taxon>
        <taxon>Coccidia</taxon>
        <taxon>Eucoccidiorida</taxon>
        <taxon>Eimeriorina</taxon>
        <taxon>Sarcocystidae</taxon>
        <taxon>Cystoisospora</taxon>
    </lineage>
</organism>
<accession>A0A2C6KI78</accession>
<keyword evidence="1" id="KW-0812">Transmembrane</keyword>
<feature type="non-terminal residue" evidence="2">
    <location>
        <position position="1"/>
    </location>
</feature>
<dbReference type="VEuPathDB" id="ToxoDB:CSUI_002416"/>